<keyword evidence="2" id="KW-1185">Reference proteome</keyword>
<reference evidence="1 2" key="1">
    <citation type="submission" date="2016-11" db="EMBL/GenBank/DDBJ databases">
        <authorList>
            <person name="Jaros S."/>
            <person name="Januszkiewicz K."/>
            <person name="Wedrychowicz H."/>
        </authorList>
    </citation>
    <scope>NUCLEOTIDE SEQUENCE [LARGE SCALE GENOMIC DNA]</scope>
    <source>
        <strain evidence="1 2">DSM 44523</strain>
    </source>
</reference>
<gene>
    <name evidence="1" type="ORF">SAMN05444320_106497</name>
</gene>
<organism evidence="1 2">
    <name type="scientific">Streptoalloteichus hindustanus</name>
    <dbReference type="NCBI Taxonomy" id="2017"/>
    <lineage>
        <taxon>Bacteria</taxon>
        <taxon>Bacillati</taxon>
        <taxon>Actinomycetota</taxon>
        <taxon>Actinomycetes</taxon>
        <taxon>Pseudonocardiales</taxon>
        <taxon>Pseudonocardiaceae</taxon>
        <taxon>Streptoalloteichus</taxon>
    </lineage>
</organism>
<dbReference type="Proteomes" id="UP000184501">
    <property type="component" value="Unassembled WGS sequence"/>
</dbReference>
<protein>
    <submittedName>
        <fullName evidence="1">Uncharacterized protein</fullName>
    </submittedName>
</protein>
<dbReference type="STRING" id="2017.SAMN05444320_106497"/>
<evidence type="ECO:0000313" key="1">
    <source>
        <dbReference type="EMBL" id="SHG13478.1"/>
    </source>
</evidence>
<dbReference type="AlphaFoldDB" id="A0A1M5HC56"/>
<sequence length="37" mass="3986">MWQWVAVSVLVLVLAVRVVVALHDRPSRPEAGDSATG</sequence>
<name>A0A1M5HC56_STRHI</name>
<proteinExistence type="predicted"/>
<dbReference type="EMBL" id="FQVN01000006">
    <property type="protein sequence ID" value="SHG13478.1"/>
    <property type="molecule type" value="Genomic_DNA"/>
</dbReference>
<evidence type="ECO:0000313" key="2">
    <source>
        <dbReference type="Proteomes" id="UP000184501"/>
    </source>
</evidence>
<accession>A0A1M5HC56</accession>